<evidence type="ECO:0000259" key="4">
    <source>
        <dbReference type="PROSITE" id="PS01124"/>
    </source>
</evidence>
<keyword evidence="3" id="KW-0804">Transcription</keyword>
<evidence type="ECO:0000256" key="3">
    <source>
        <dbReference type="ARBA" id="ARBA00023163"/>
    </source>
</evidence>
<evidence type="ECO:0000256" key="1">
    <source>
        <dbReference type="ARBA" id="ARBA00023015"/>
    </source>
</evidence>
<dbReference type="PROSITE" id="PS01124">
    <property type="entry name" value="HTH_ARAC_FAMILY_2"/>
    <property type="match status" value="1"/>
</dbReference>
<dbReference type="InterPro" id="IPR018060">
    <property type="entry name" value="HTH_AraC"/>
</dbReference>
<proteinExistence type="predicted"/>
<dbReference type="InterPro" id="IPR002818">
    <property type="entry name" value="DJ-1/PfpI"/>
</dbReference>
<evidence type="ECO:0000256" key="2">
    <source>
        <dbReference type="ARBA" id="ARBA00023125"/>
    </source>
</evidence>
<dbReference type="Gene3D" id="1.10.10.60">
    <property type="entry name" value="Homeodomain-like"/>
    <property type="match status" value="2"/>
</dbReference>
<comment type="caution">
    <text evidence="5">The sequence shown here is derived from an EMBL/GenBank/DDBJ whole genome shotgun (WGS) entry which is preliminary data.</text>
</comment>
<dbReference type="SMART" id="SM00342">
    <property type="entry name" value="HTH_ARAC"/>
    <property type="match status" value="1"/>
</dbReference>
<evidence type="ECO:0000313" key="6">
    <source>
        <dbReference type="Proteomes" id="UP001597510"/>
    </source>
</evidence>
<evidence type="ECO:0000313" key="5">
    <source>
        <dbReference type="EMBL" id="MFD2521996.1"/>
    </source>
</evidence>
<dbReference type="InterPro" id="IPR029062">
    <property type="entry name" value="Class_I_gatase-like"/>
</dbReference>
<dbReference type="PROSITE" id="PS00041">
    <property type="entry name" value="HTH_ARAC_FAMILY_1"/>
    <property type="match status" value="1"/>
</dbReference>
<dbReference type="InterPro" id="IPR052158">
    <property type="entry name" value="INH-QAR"/>
</dbReference>
<dbReference type="SUPFAM" id="SSF52317">
    <property type="entry name" value="Class I glutamine amidotransferase-like"/>
    <property type="match status" value="1"/>
</dbReference>
<dbReference type="Pfam" id="PF12833">
    <property type="entry name" value="HTH_18"/>
    <property type="match status" value="1"/>
</dbReference>
<dbReference type="SUPFAM" id="SSF46689">
    <property type="entry name" value="Homeodomain-like"/>
    <property type="match status" value="2"/>
</dbReference>
<keyword evidence="6" id="KW-1185">Reference proteome</keyword>
<sequence length="328" mass="36865">MKEKSMTSVGILLPHDYRLLSVAAILDVLEAANNIQKATENEKAFNIGLYQIAEPGQQIADSFHGYPVAKIDQENLIDLILIPSFSTNDMKQTIGKNMAYIPWLHQQFRQGAEIGTFCTGAFLLAASGLLNGKVATTHVDACSAFSTSFPDVILRGDKTVTQDGRLFTSGGSTSSFHLLLHLVQKYCGRDVAVKIAKIFAIDMDRHNQSYFSTFQPSRDHNDNIVAMVQQKIEANYQEAETIEELIKDIPSSRRNVLRRFKQITGIPPIEYLQQIRIEAAKKLLEQTNQHMGEVIFSSGYNDPKAFRRIFRKIVGMTPTAYREKFQSN</sequence>
<dbReference type="Proteomes" id="UP001597510">
    <property type="component" value="Unassembled WGS sequence"/>
</dbReference>
<keyword evidence="1" id="KW-0805">Transcription regulation</keyword>
<name>A0ABW5J7F7_9BACT</name>
<feature type="domain" description="HTH araC/xylS-type" evidence="4">
    <location>
        <begin position="226"/>
        <end position="324"/>
    </location>
</feature>
<dbReference type="InterPro" id="IPR009057">
    <property type="entry name" value="Homeodomain-like_sf"/>
</dbReference>
<gene>
    <name evidence="5" type="ORF">ACFSR2_13945</name>
</gene>
<dbReference type="PANTHER" id="PTHR43130">
    <property type="entry name" value="ARAC-FAMILY TRANSCRIPTIONAL REGULATOR"/>
    <property type="match status" value="1"/>
</dbReference>
<protein>
    <submittedName>
        <fullName evidence="5">GlxA family transcriptional regulator</fullName>
    </submittedName>
</protein>
<keyword evidence="2" id="KW-0238">DNA-binding</keyword>
<dbReference type="EMBL" id="JBHULC010000012">
    <property type="protein sequence ID" value="MFD2521996.1"/>
    <property type="molecule type" value="Genomic_DNA"/>
</dbReference>
<dbReference type="PANTHER" id="PTHR43130:SF3">
    <property type="entry name" value="HTH-TYPE TRANSCRIPTIONAL REGULATOR RV1931C"/>
    <property type="match status" value="1"/>
</dbReference>
<dbReference type="Gene3D" id="3.40.50.880">
    <property type="match status" value="1"/>
</dbReference>
<accession>A0ABW5J7F7</accession>
<dbReference type="Pfam" id="PF01965">
    <property type="entry name" value="DJ-1_PfpI"/>
    <property type="match status" value="1"/>
</dbReference>
<dbReference type="InterPro" id="IPR018062">
    <property type="entry name" value="HTH_AraC-typ_CS"/>
</dbReference>
<reference evidence="6" key="1">
    <citation type="journal article" date="2019" name="Int. J. Syst. Evol. Microbiol.">
        <title>The Global Catalogue of Microorganisms (GCM) 10K type strain sequencing project: providing services to taxonomists for standard genome sequencing and annotation.</title>
        <authorList>
            <consortium name="The Broad Institute Genomics Platform"/>
            <consortium name="The Broad Institute Genome Sequencing Center for Infectious Disease"/>
            <person name="Wu L."/>
            <person name="Ma J."/>
        </authorList>
    </citation>
    <scope>NUCLEOTIDE SEQUENCE [LARGE SCALE GENOMIC DNA]</scope>
    <source>
        <strain evidence="6">KCTC 52344</strain>
    </source>
</reference>
<organism evidence="5 6">
    <name type="scientific">Emticicia soli</name>
    <dbReference type="NCBI Taxonomy" id="2027878"/>
    <lineage>
        <taxon>Bacteria</taxon>
        <taxon>Pseudomonadati</taxon>
        <taxon>Bacteroidota</taxon>
        <taxon>Cytophagia</taxon>
        <taxon>Cytophagales</taxon>
        <taxon>Leadbetterellaceae</taxon>
        <taxon>Emticicia</taxon>
    </lineage>
</organism>